<dbReference type="CDD" id="cd17932">
    <property type="entry name" value="DEXQc_UvrD"/>
    <property type="match status" value="1"/>
</dbReference>
<dbReference type="GO" id="GO:0003677">
    <property type="term" value="F:DNA binding"/>
    <property type="evidence" value="ECO:0007669"/>
    <property type="project" value="UniProtKB-KW"/>
</dbReference>
<dbReference type="Pfam" id="PF00580">
    <property type="entry name" value="UvrD-helicase"/>
    <property type="match status" value="1"/>
</dbReference>
<evidence type="ECO:0000256" key="3">
    <source>
        <dbReference type="ARBA" id="ARBA00022801"/>
    </source>
</evidence>
<dbReference type="InterPro" id="IPR013986">
    <property type="entry name" value="DExx_box_DNA_helicase_dom_sf"/>
</dbReference>
<keyword evidence="4 12" id="KW-0347">Helicase</keyword>
<name>A0A7X6DT44_9BACT</name>
<dbReference type="InterPro" id="IPR014016">
    <property type="entry name" value="UvrD-like_ATP-bd"/>
</dbReference>
<evidence type="ECO:0000313" key="15">
    <source>
        <dbReference type="EMBL" id="NKE72869.1"/>
    </source>
</evidence>
<evidence type="ECO:0000256" key="5">
    <source>
        <dbReference type="ARBA" id="ARBA00022840"/>
    </source>
</evidence>
<feature type="domain" description="UvrD-like helicase ATP-binding" evidence="13">
    <location>
        <begin position="24"/>
        <end position="306"/>
    </location>
</feature>
<evidence type="ECO:0000256" key="2">
    <source>
        <dbReference type="ARBA" id="ARBA00022741"/>
    </source>
</evidence>
<organism evidence="15 16">
    <name type="scientific">Candidatus Manganitrophus noduliformans</name>
    <dbReference type="NCBI Taxonomy" id="2606439"/>
    <lineage>
        <taxon>Bacteria</taxon>
        <taxon>Pseudomonadati</taxon>
        <taxon>Nitrospirota</taxon>
        <taxon>Nitrospiria</taxon>
        <taxon>Candidatus Troglogloeales</taxon>
        <taxon>Candidatus Manganitrophaceae</taxon>
        <taxon>Candidatus Manganitrophus</taxon>
    </lineage>
</organism>
<feature type="binding site" evidence="12">
    <location>
        <begin position="45"/>
        <end position="52"/>
    </location>
    <ligand>
        <name>ATP</name>
        <dbReference type="ChEBI" id="CHEBI:30616"/>
    </ligand>
</feature>
<dbReference type="Gene3D" id="3.40.50.300">
    <property type="entry name" value="P-loop containing nucleotide triphosphate hydrolases"/>
    <property type="match status" value="2"/>
</dbReference>
<dbReference type="CDD" id="cd18807">
    <property type="entry name" value="SF1_C_UvrD"/>
    <property type="match status" value="1"/>
</dbReference>
<evidence type="ECO:0000259" key="13">
    <source>
        <dbReference type="PROSITE" id="PS51198"/>
    </source>
</evidence>
<comment type="caution">
    <text evidence="15">The sequence shown here is derived from an EMBL/GenBank/DDBJ whole genome shotgun (WGS) entry which is preliminary data.</text>
</comment>
<dbReference type="GO" id="GO:0000725">
    <property type="term" value="P:recombinational repair"/>
    <property type="evidence" value="ECO:0007669"/>
    <property type="project" value="TreeGrafter"/>
</dbReference>
<evidence type="ECO:0000256" key="6">
    <source>
        <dbReference type="ARBA" id="ARBA00023125"/>
    </source>
</evidence>
<dbReference type="RefSeq" id="WP_168062805.1">
    <property type="nucleotide sequence ID" value="NZ_VTOW01000004.1"/>
</dbReference>
<evidence type="ECO:0000313" key="16">
    <source>
        <dbReference type="Proteomes" id="UP000534783"/>
    </source>
</evidence>
<dbReference type="Gene3D" id="1.10.10.160">
    <property type="match status" value="1"/>
</dbReference>
<dbReference type="GO" id="GO:0043138">
    <property type="term" value="F:3'-5' DNA helicase activity"/>
    <property type="evidence" value="ECO:0007669"/>
    <property type="project" value="UniProtKB-EC"/>
</dbReference>
<keyword evidence="3 12" id="KW-0378">Hydrolase</keyword>
<dbReference type="GO" id="GO:0005524">
    <property type="term" value="F:ATP binding"/>
    <property type="evidence" value="ECO:0007669"/>
    <property type="project" value="UniProtKB-UniRule"/>
</dbReference>
<comment type="catalytic activity">
    <reaction evidence="11">
        <text>ATP + H2O = ADP + phosphate + H(+)</text>
        <dbReference type="Rhea" id="RHEA:13065"/>
        <dbReference type="ChEBI" id="CHEBI:15377"/>
        <dbReference type="ChEBI" id="CHEBI:15378"/>
        <dbReference type="ChEBI" id="CHEBI:30616"/>
        <dbReference type="ChEBI" id="CHEBI:43474"/>
        <dbReference type="ChEBI" id="CHEBI:456216"/>
        <dbReference type="EC" id="5.6.2.4"/>
    </reaction>
</comment>
<comment type="similarity">
    <text evidence="1">Belongs to the helicase family. UvrD subfamily.</text>
</comment>
<dbReference type="Proteomes" id="UP000534783">
    <property type="component" value="Unassembled WGS sequence"/>
</dbReference>
<dbReference type="GO" id="GO:0005829">
    <property type="term" value="C:cytosol"/>
    <property type="evidence" value="ECO:0007669"/>
    <property type="project" value="TreeGrafter"/>
</dbReference>
<protein>
    <recommendedName>
        <fullName evidence="9">DNA 3'-5' helicase</fullName>
        <ecNumber evidence="9">5.6.2.4</ecNumber>
    </recommendedName>
    <alternativeName>
        <fullName evidence="10">DNA 3'-5' helicase II</fullName>
    </alternativeName>
</protein>
<dbReference type="GO" id="GO:0016787">
    <property type="term" value="F:hydrolase activity"/>
    <property type="evidence" value="ECO:0007669"/>
    <property type="project" value="UniProtKB-UniRule"/>
</dbReference>
<dbReference type="SUPFAM" id="SSF52540">
    <property type="entry name" value="P-loop containing nucleoside triphosphate hydrolases"/>
    <property type="match status" value="1"/>
</dbReference>
<evidence type="ECO:0000259" key="14">
    <source>
        <dbReference type="PROSITE" id="PS51217"/>
    </source>
</evidence>
<reference evidence="15 16" key="1">
    <citation type="journal article" date="2020" name="Nature">
        <title>Bacterial chemolithoautotrophy via manganese oxidation.</title>
        <authorList>
            <person name="Yu H."/>
            <person name="Leadbetter J.R."/>
        </authorList>
    </citation>
    <scope>NUCLEOTIDE SEQUENCE [LARGE SCALE GENOMIC DNA]</scope>
    <source>
        <strain evidence="15 16">Mn-1</strain>
    </source>
</reference>
<dbReference type="InterPro" id="IPR000212">
    <property type="entry name" value="DNA_helicase_UvrD/REP"/>
</dbReference>
<keyword evidence="2 12" id="KW-0547">Nucleotide-binding</keyword>
<dbReference type="PANTHER" id="PTHR11070">
    <property type="entry name" value="UVRD / RECB / PCRA DNA HELICASE FAMILY MEMBER"/>
    <property type="match status" value="1"/>
</dbReference>
<evidence type="ECO:0000256" key="8">
    <source>
        <dbReference type="ARBA" id="ARBA00034617"/>
    </source>
</evidence>
<dbReference type="InterPro" id="IPR014017">
    <property type="entry name" value="DNA_helicase_UvrD-like_C"/>
</dbReference>
<dbReference type="Pfam" id="PF13361">
    <property type="entry name" value="UvrD_C"/>
    <property type="match status" value="1"/>
</dbReference>
<sequence>MKNEAKIFSGAPSEEGTAISEILSGLNAPQREVALHGEGPLLVLAVAGSGKTRAIAHRAACLVKERDVSPSQILCLTFTNKAAGEMRERIGKLLGGPPTGLTVATFHALGARLLRVHHALIERSARFSIYDEEDAARVIREAAKERGAEGTWEVFRADIGRLKNLGVLPGDNPASVWGEYDRESRDLTLLREVYSRYEEKLSRYDALDFNDLLLKALLLLERRPEVLSHLRRRCRYLLVDEYQDTCPLQERLLNLLAAPSYNLCAVGDDDQAIYTFRHADVTGILTFESRYPGARVIRMEENYRSGGKIIEVAGQVIAGNRRRQPKSIHTRNPSGLPVEAVGFPSEEEEAAWIGEKIEELKSGGIPFGEIAILCRVASLFRPLEKELARKLIPYLLVDGLAFWERREVKDIMAYLRFIHNPLDYLSFKRIANVPPRGLGKRTLQQIEVRLRDAGASLPRILEEAASPKLRPFLELIESLRSETRSVSGQIEALLDRTGYEGYLSKTCPDAERRMGRLIQLQAIAKRFEQDPEGDPSDIGSLLSEFLLEAGLSSAGQAGEGRPDQVHLMTVHAAKGLEFRGVFVIGLEEGVLPHARCRDNPEEERRLFYVAVTRAKERLFLSWSTRRNIQGREMHLSLSSFMREILSQKGGAWRMSPAYRKAEEAVIFHRPGLRQKAATS</sequence>
<evidence type="ECO:0000256" key="10">
    <source>
        <dbReference type="ARBA" id="ARBA00034923"/>
    </source>
</evidence>
<keyword evidence="6" id="KW-0238">DNA-binding</keyword>
<feature type="domain" description="UvrD-like helicase C-terminal" evidence="14">
    <location>
        <begin position="307"/>
        <end position="575"/>
    </location>
</feature>
<gene>
    <name evidence="15" type="ORF">MNODULE_19130</name>
</gene>
<dbReference type="Gene3D" id="1.10.486.10">
    <property type="entry name" value="PCRA, domain 4"/>
    <property type="match status" value="1"/>
</dbReference>
<dbReference type="PROSITE" id="PS51198">
    <property type="entry name" value="UVRD_HELICASE_ATP_BIND"/>
    <property type="match status" value="1"/>
</dbReference>
<accession>A0A7X6DT44</accession>
<keyword evidence="5 12" id="KW-0067">ATP-binding</keyword>
<comment type="catalytic activity">
    <reaction evidence="8">
        <text>Couples ATP hydrolysis with the unwinding of duplex DNA by translocating in the 3'-5' direction.</text>
        <dbReference type="EC" id="5.6.2.4"/>
    </reaction>
</comment>
<keyword evidence="16" id="KW-1185">Reference proteome</keyword>
<evidence type="ECO:0000256" key="7">
    <source>
        <dbReference type="ARBA" id="ARBA00023235"/>
    </source>
</evidence>
<dbReference type="AlphaFoldDB" id="A0A7X6DT44"/>
<evidence type="ECO:0000256" key="11">
    <source>
        <dbReference type="ARBA" id="ARBA00048988"/>
    </source>
</evidence>
<proteinExistence type="inferred from homology"/>
<dbReference type="EMBL" id="VTOW01000004">
    <property type="protein sequence ID" value="NKE72869.1"/>
    <property type="molecule type" value="Genomic_DNA"/>
</dbReference>
<dbReference type="PANTHER" id="PTHR11070:SF2">
    <property type="entry name" value="ATP-DEPENDENT DNA HELICASE SRS2"/>
    <property type="match status" value="1"/>
</dbReference>
<dbReference type="InterPro" id="IPR027417">
    <property type="entry name" value="P-loop_NTPase"/>
</dbReference>
<dbReference type="EC" id="5.6.2.4" evidence="9"/>
<dbReference type="PROSITE" id="PS51217">
    <property type="entry name" value="UVRD_HELICASE_CTER"/>
    <property type="match status" value="1"/>
</dbReference>
<evidence type="ECO:0000256" key="1">
    <source>
        <dbReference type="ARBA" id="ARBA00009922"/>
    </source>
</evidence>
<evidence type="ECO:0000256" key="9">
    <source>
        <dbReference type="ARBA" id="ARBA00034808"/>
    </source>
</evidence>
<keyword evidence="7" id="KW-0413">Isomerase</keyword>
<evidence type="ECO:0000256" key="12">
    <source>
        <dbReference type="PROSITE-ProRule" id="PRU00560"/>
    </source>
</evidence>
<evidence type="ECO:0000256" key="4">
    <source>
        <dbReference type="ARBA" id="ARBA00022806"/>
    </source>
</evidence>